<evidence type="ECO:0000259" key="8">
    <source>
        <dbReference type="Pfam" id="PF04104"/>
    </source>
</evidence>
<dbReference type="EMBL" id="CP001687">
    <property type="protein sequence ID" value="ACV11824.1"/>
    <property type="molecule type" value="Genomic_DNA"/>
</dbReference>
<dbReference type="GO" id="GO:0051539">
    <property type="term" value="F:4 iron, 4 sulfur cluster binding"/>
    <property type="evidence" value="ECO:0007669"/>
    <property type="project" value="UniProtKB-UniRule"/>
</dbReference>
<evidence type="ECO:0000313" key="10">
    <source>
        <dbReference type="Proteomes" id="UP000002071"/>
    </source>
</evidence>
<evidence type="ECO:0000256" key="1">
    <source>
        <dbReference type="ARBA" id="ARBA00022485"/>
    </source>
</evidence>
<feature type="binding site" evidence="7">
    <location>
        <position position="240"/>
    </location>
    <ligand>
        <name>[4Fe-4S] cluster</name>
        <dbReference type="ChEBI" id="CHEBI:49883"/>
    </ligand>
</feature>
<feature type="binding site" evidence="7">
    <location>
        <position position="312"/>
    </location>
    <ligand>
        <name>[4Fe-4S] cluster</name>
        <dbReference type="ChEBI" id="CHEBI:49883"/>
    </ligand>
</feature>
<dbReference type="GeneID" id="8383930"/>
<name>C7NQS0_HALUD</name>
<keyword evidence="6 7" id="KW-0411">Iron-sulfur</keyword>
<dbReference type="GO" id="GO:0003899">
    <property type="term" value="F:DNA-directed RNA polymerase activity"/>
    <property type="evidence" value="ECO:0007669"/>
    <property type="project" value="InterPro"/>
</dbReference>
<evidence type="ECO:0000256" key="3">
    <source>
        <dbReference type="ARBA" id="ARBA00022705"/>
    </source>
</evidence>
<proteinExistence type="inferred from homology"/>
<keyword evidence="5 7" id="KW-0408">Iron</keyword>
<keyword evidence="4 7" id="KW-0479">Metal-binding</keyword>
<dbReference type="Pfam" id="PF26466">
    <property type="entry name" value="DNA_primase_lrg_N"/>
    <property type="match status" value="1"/>
</dbReference>
<keyword evidence="3 7" id="KW-0235">DNA replication</keyword>
<evidence type="ECO:0000256" key="7">
    <source>
        <dbReference type="HAMAP-Rule" id="MF_00701"/>
    </source>
</evidence>
<evidence type="ECO:0000256" key="2">
    <source>
        <dbReference type="ARBA" id="ARBA00022515"/>
    </source>
</evidence>
<comment type="function">
    <text evidence="7">Regulatory subunit of DNA primase, an RNA polymerase that catalyzes the synthesis of short RNA molecules used as primers for DNA polymerase during DNA replication. Stabilizes and modulates the activity of the small subunit, increasing the rate of DNA synthesis, and conferring RNA synthesis capability. The DNA polymerase activity may enable DNA primase to also catalyze primer extension after primer synthesis. May also play a role in DNA repair.</text>
</comment>
<dbReference type="HOGENOM" id="CLU_052778_0_0_2"/>
<accession>C7NQS0</accession>
<dbReference type="CDD" id="cd06560">
    <property type="entry name" value="PriL"/>
    <property type="match status" value="1"/>
</dbReference>
<gene>
    <name evidence="7" type="primary">priL</name>
    <name evidence="9" type="ordered locus">Huta_1650</name>
</gene>
<dbReference type="AlphaFoldDB" id="C7NQS0"/>
<dbReference type="GO" id="GO:0006270">
    <property type="term" value="P:DNA replication initiation"/>
    <property type="evidence" value="ECO:0007669"/>
    <property type="project" value="TreeGrafter"/>
</dbReference>
<evidence type="ECO:0000313" key="9">
    <source>
        <dbReference type="EMBL" id="ACV11824.1"/>
    </source>
</evidence>
<comment type="subunit">
    <text evidence="7">Heterodimer of a small subunit (PriS) and a large subunit (PriL).</text>
</comment>
<evidence type="ECO:0000256" key="6">
    <source>
        <dbReference type="ARBA" id="ARBA00023014"/>
    </source>
</evidence>
<dbReference type="GO" id="GO:0046872">
    <property type="term" value="F:metal ion binding"/>
    <property type="evidence" value="ECO:0007669"/>
    <property type="project" value="UniProtKB-KW"/>
</dbReference>
<dbReference type="NCBIfam" id="NF002590">
    <property type="entry name" value="PRK02249.1-4"/>
    <property type="match status" value="1"/>
</dbReference>
<dbReference type="PANTHER" id="PTHR10537">
    <property type="entry name" value="DNA PRIMASE LARGE SUBUNIT"/>
    <property type="match status" value="1"/>
</dbReference>
<feature type="binding site" evidence="7">
    <location>
        <position position="328"/>
    </location>
    <ligand>
        <name>[4Fe-4S] cluster</name>
        <dbReference type="ChEBI" id="CHEBI:49883"/>
    </ligand>
</feature>
<reference evidence="9 10" key="1">
    <citation type="journal article" date="2009" name="Stand. Genomic Sci.">
        <title>Complete genome sequence of Halorhabdus utahensis type strain (AX-2).</title>
        <authorList>
            <person name="Anderson I."/>
            <person name="Tindall B.J."/>
            <person name="Pomrenke H."/>
            <person name="Goker M."/>
            <person name="Lapidus A."/>
            <person name="Nolan M."/>
            <person name="Copeland A."/>
            <person name="Glavina Del Rio T."/>
            <person name="Chen F."/>
            <person name="Tice H."/>
            <person name="Cheng J.F."/>
            <person name="Lucas S."/>
            <person name="Chertkov O."/>
            <person name="Bruce D."/>
            <person name="Brettin T."/>
            <person name="Detter J.C."/>
            <person name="Han C."/>
            <person name="Goodwin L."/>
            <person name="Land M."/>
            <person name="Hauser L."/>
            <person name="Chang Y.J."/>
            <person name="Jeffries C.D."/>
            <person name="Pitluck S."/>
            <person name="Pati A."/>
            <person name="Mavromatis K."/>
            <person name="Ivanova N."/>
            <person name="Ovchinnikova G."/>
            <person name="Chen A."/>
            <person name="Palaniappan K."/>
            <person name="Chain P."/>
            <person name="Rohde M."/>
            <person name="Bristow J."/>
            <person name="Eisen J.A."/>
            <person name="Markowitz V."/>
            <person name="Hugenholtz P."/>
            <person name="Kyrpides N.C."/>
            <person name="Klenk H.P."/>
        </authorList>
    </citation>
    <scope>NUCLEOTIDE SEQUENCE [LARGE SCALE GENOMIC DNA]</scope>
    <source>
        <strain evidence="10">DSM 12940 / JCM 11049 / AX-2</strain>
    </source>
</reference>
<dbReference type="InterPro" id="IPR058560">
    <property type="entry name" value="DNA_primase_C"/>
</dbReference>
<evidence type="ECO:0000256" key="4">
    <source>
        <dbReference type="ARBA" id="ARBA00022723"/>
    </source>
</evidence>
<comment type="similarity">
    <text evidence="7">Belongs to the eukaryotic-type primase large subunit family.</text>
</comment>
<dbReference type="InterPro" id="IPR007238">
    <property type="entry name" value="DNA_primase_lsu_euk/arc"/>
</dbReference>
<dbReference type="RefSeq" id="WP_015789397.1">
    <property type="nucleotide sequence ID" value="NC_013158.1"/>
</dbReference>
<keyword evidence="10" id="KW-1185">Reference proteome</keyword>
<feature type="binding site" evidence="7">
    <location>
        <position position="321"/>
    </location>
    <ligand>
        <name>[4Fe-4S] cluster</name>
        <dbReference type="ChEBI" id="CHEBI:49883"/>
    </ligand>
</feature>
<dbReference type="Proteomes" id="UP000002071">
    <property type="component" value="Chromosome"/>
</dbReference>
<dbReference type="PANTHER" id="PTHR10537:SF3">
    <property type="entry name" value="DNA PRIMASE LARGE SUBUNIT"/>
    <property type="match status" value="1"/>
</dbReference>
<comment type="cofactor">
    <cofactor evidence="7">
        <name>[4Fe-4S] cluster</name>
        <dbReference type="ChEBI" id="CHEBI:49883"/>
    </cofactor>
    <text evidence="7">Binds 1 [4Fe-4S] cluster.</text>
</comment>
<organism evidence="9 10">
    <name type="scientific">Halorhabdus utahensis (strain DSM 12940 / JCM 11049 / AX-2)</name>
    <dbReference type="NCBI Taxonomy" id="519442"/>
    <lineage>
        <taxon>Archaea</taxon>
        <taxon>Methanobacteriati</taxon>
        <taxon>Methanobacteriota</taxon>
        <taxon>Stenosarchaea group</taxon>
        <taxon>Halobacteria</taxon>
        <taxon>Halobacteriales</taxon>
        <taxon>Haloarculaceae</taxon>
        <taxon>Halorhabdus</taxon>
    </lineage>
</organism>
<evidence type="ECO:0000256" key="5">
    <source>
        <dbReference type="ARBA" id="ARBA00023004"/>
    </source>
</evidence>
<dbReference type="GO" id="GO:1990077">
    <property type="term" value="C:primosome complex"/>
    <property type="evidence" value="ECO:0007669"/>
    <property type="project" value="UniProtKB-KW"/>
</dbReference>
<feature type="domain" description="DNA primase large subunit C-terminal" evidence="8">
    <location>
        <begin position="231"/>
        <end position="339"/>
    </location>
</feature>
<dbReference type="InterPro" id="IPR023642">
    <property type="entry name" value="DNA_primase_lsu_PriL"/>
</dbReference>
<dbReference type="eggNOG" id="arCOG03013">
    <property type="taxonomic scope" value="Archaea"/>
</dbReference>
<dbReference type="OrthoDB" id="46081at2157"/>
<sequence length="361" mass="39998">MESLHARYPFLDASRQAVEAADVDLATVVAQRGPAVDRGRERVESALFEGTVGDTHRRTRVELLSYPVARVIVSLIDQPALTHRYARAEAETAHDRFTAELAAGEFRSTDRQQLDLRTLLAEFELTGDVEAPGPGGLTDADRFAVDVGAYLALAAGERGESWRLVNRSLTDGQVPIDRGELLDLLRVAVEERILDGLPLAVPEPIADALAEDVAAVEERLDELDLTREIDTVVPELFPPCMTALLDQVQKGEHLPHHSRFAITSFLASIGMATDDIVDLYEVNPGFGEEMTRYQTDHIRGDTSPTEYSPPSCATMQSYGDCVNMDDLCEAISHPLSYYEAKLEDADEEEMIDWREREEADE</sequence>
<dbReference type="KEGG" id="hut:Huta_1650"/>
<dbReference type="SUPFAM" id="SSF140914">
    <property type="entry name" value="PriB N-terminal domain-like"/>
    <property type="match status" value="1"/>
</dbReference>
<dbReference type="GO" id="GO:0006269">
    <property type="term" value="P:DNA replication, synthesis of primer"/>
    <property type="evidence" value="ECO:0007669"/>
    <property type="project" value="UniProtKB-UniRule"/>
</dbReference>
<dbReference type="HAMAP" id="MF_00701">
    <property type="entry name" value="DNA_primase_lrg_arc"/>
    <property type="match status" value="1"/>
</dbReference>
<protein>
    <recommendedName>
        <fullName evidence="7">DNA primase large subunit PriL</fullName>
    </recommendedName>
</protein>
<keyword evidence="2 7" id="KW-0639">Primosome</keyword>
<dbReference type="Pfam" id="PF04104">
    <property type="entry name" value="DNA_primase_lrg"/>
    <property type="match status" value="1"/>
</dbReference>
<keyword evidence="1 7" id="KW-0004">4Fe-4S</keyword>
<dbReference type="STRING" id="519442.Huta_1650"/>